<name>A0A4P9ZGM1_9ASCO</name>
<feature type="transmembrane region" description="Helical" evidence="13">
    <location>
        <begin position="14"/>
        <end position="36"/>
    </location>
</feature>
<dbReference type="GO" id="GO:0005789">
    <property type="term" value="C:endoplasmic reticulum membrane"/>
    <property type="evidence" value="ECO:0007669"/>
    <property type="project" value="UniProtKB-SubCell"/>
</dbReference>
<proteinExistence type="predicted"/>
<evidence type="ECO:0000256" key="2">
    <source>
        <dbReference type="ARBA" id="ARBA00004922"/>
    </source>
</evidence>
<keyword evidence="15" id="KW-1185">Reference proteome</keyword>
<keyword evidence="6" id="KW-0808">Transferase</keyword>
<evidence type="ECO:0000256" key="3">
    <source>
        <dbReference type="ARBA" id="ARBA00012611"/>
    </source>
</evidence>
<evidence type="ECO:0000256" key="1">
    <source>
        <dbReference type="ARBA" id="ARBA00004389"/>
    </source>
</evidence>
<reference evidence="15" key="1">
    <citation type="journal article" date="2018" name="Nat. Microbiol.">
        <title>Leveraging single-cell genomics to expand the fungal tree of life.</title>
        <authorList>
            <person name="Ahrendt S.R."/>
            <person name="Quandt C.A."/>
            <person name="Ciobanu D."/>
            <person name="Clum A."/>
            <person name="Salamov A."/>
            <person name="Andreopoulos B."/>
            <person name="Cheng J.F."/>
            <person name="Woyke T."/>
            <person name="Pelin A."/>
            <person name="Henrissat B."/>
            <person name="Reynolds N.K."/>
            <person name="Benny G.L."/>
            <person name="Smith M.E."/>
            <person name="James T.Y."/>
            <person name="Grigoriev I.V."/>
        </authorList>
    </citation>
    <scope>NUCLEOTIDE SEQUENCE [LARGE SCALE GENOMIC DNA]</scope>
    <source>
        <strain evidence="15">Baker2002</strain>
    </source>
</reference>
<evidence type="ECO:0000256" key="13">
    <source>
        <dbReference type="SAM" id="Phobius"/>
    </source>
</evidence>
<evidence type="ECO:0000256" key="12">
    <source>
        <dbReference type="ARBA" id="ARBA00030745"/>
    </source>
</evidence>
<dbReference type="Proteomes" id="UP000268321">
    <property type="component" value="Unassembled WGS sequence"/>
</dbReference>
<evidence type="ECO:0000256" key="4">
    <source>
        <dbReference type="ARBA" id="ARBA00015841"/>
    </source>
</evidence>
<evidence type="ECO:0000313" key="14">
    <source>
        <dbReference type="EMBL" id="RKP32246.1"/>
    </source>
</evidence>
<dbReference type="EC" id="2.4.1.142" evidence="3"/>
<dbReference type="Gene3D" id="3.40.50.2000">
    <property type="entry name" value="Glycogen Phosphorylase B"/>
    <property type="match status" value="2"/>
</dbReference>
<evidence type="ECO:0000256" key="5">
    <source>
        <dbReference type="ARBA" id="ARBA00022676"/>
    </source>
</evidence>
<dbReference type="InterPro" id="IPR026051">
    <property type="entry name" value="ALG1-like"/>
</dbReference>
<keyword evidence="9 13" id="KW-1133">Transmembrane helix</keyword>
<evidence type="ECO:0000256" key="8">
    <source>
        <dbReference type="ARBA" id="ARBA00022824"/>
    </source>
</evidence>
<dbReference type="EMBL" id="ML004433">
    <property type="protein sequence ID" value="RKP32246.1"/>
    <property type="molecule type" value="Genomic_DNA"/>
</dbReference>
<evidence type="ECO:0000256" key="9">
    <source>
        <dbReference type="ARBA" id="ARBA00022989"/>
    </source>
</evidence>
<evidence type="ECO:0000313" key="15">
    <source>
        <dbReference type="Proteomes" id="UP000268321"/>
    </source>
</evidence>
<protein>
    <recommendedName>
        <fullName evidence="4">Chitobiosyldiphosphodolichol beta-mannosyltransferase</fullName>
        <ecNumber evidence="3">2.4.1.142</ecNumber>
    </recommendedName>
    <alternativeName>
        <fullName evidence="12">Asparagine-linked glycosylation protein 1</fullName>
    </alternativeName>
</protein>
<evidence type="ECO:0000256" key="11">
    <source>
        <dbReference type="ARBA" id="ARBA00024899"/>
    </source>
</evidence>
<dbReference type="Pfam" id="PF13692">
    <property type="entry name" value="Glyco_trans_1_4"/>
    <property type="match status" value="1"/>
</dbReference>
<comment type="subcellular location">
    <subcellularLocation>
        <location evidence="1">Endoplasmic reticulum membrane</location>
        <topology evidence="1">Single-pass membrane protein</topology>
    </subcellularLocation>
</comment>
<evidence type="ECO:0000256" key="6">
    <source>
        <dbReference type="ARBA" id="ARBA00022679"/>
    </source>
</evidence>
<comment type="function">
    <text evidence="11">Participates in the formation of the lipid-linked precursor oligosaccharide for N-glycosylation. Involved in assembling the dolichol-pyrophosphate-GlcNAc(2)-Man(5) intermediate on the cytoplasmic surface of the ER.</text>
</comment>
<dbReference type="SUPFAM" id="SSF53756">
    <property type="entry name" value="UDP-Glycosyltransferase/glycogen phosphorylase"/>
    <property type="match status" value="1"/>
</dbReference>
<evidence type="ECO:0000256" key="7">
    <source>
        <dbReference type="ARBA" id="ARBA00022692"/>
    </source>
</evidence>
<keyword evidence="5" id="KW-0328">Glycosyltransferase</keyword>
<dbReference type="PANTHER" id="PTHR13036:SF0">
    <property type="entry name" value="CHITOBIOSYLDIPHOSPHODOLICHOL BETA-MANNOSYLTRANSFERASE"/>
    <property type="match status" value="1"/>
</dbReference>
<dbReference type="PANTHER" id="PTHR13036">
    <property type="entry name" value="BETA1,4 MANNOSYLTRANSFERASE"/>
    <property type="match status" value="1"/>
</dbReference>
<keyword evidence="10 13" id="KW-0472">Membrane</keyword>
<organism evidence="14 15">
    <name type="scientific">Metschnikowia bicuspidata</name>
    <dbReference type="NCBI Taxonomy" id="27322"/>
    <lineage>
        <taxon>Eukaryota</taxon>
        <taxon>Fungi</taxon>
        <taxon>Dikarya</taxon>
        <taxon>Ascomycota</taxon>
        <taxon>Saccharomycotina</taxon>
        <taxon>Pichiomycetes</taxon>
        <taxon>Metschnikowiaceae</taxon>
        <taxon>Metschnikowia</taxon>
    </lineage>
</organism>
<dbReference type="AlphaFoldDB" id="A0A4P9ZGM1"/>
<evidence type="ECO:0000256" key="10">
    <source>
        <dbReference type="ARBA" id="ARBA00023136"/>
    </source>
</evidence>
<gene>
    <name evidence="14" type="ORF">METBISCDRAFT_12691</name>
</gene>
<comment type="pathway">
    <text evidence="2">Protein modification; protein glycosylation.</text>
</comment>
<dbReference type="OrthoDB" id="614844at2759"/>
<keyword evidence="8" id="KW-0256">Endoplasmic reticulum</keyword>
<dbReference type="GO" id="GO:0004578">
    <property type="term" value="F:chitobiosyldiphosphodolichol beta-mannosyltransferase activity"/>
    <property type="evidence" value="ECO:0007669"/>
    <property type="project" value="UniProtKB-EC"/>
</dbReference>
<sequence>MKLDLLQFTLPRNWLLFIFAYLFWIIAAVYYIFPYLHLRLRVRKKDITIMVLGDLGHSPRMTYHALSLANQGYQVNLCGYVNSELLETVMEHELIDVYEISAVANKHMLPFVFFTPYKIVVQIFQLWTLLRELQGSQYYMMQNPPSMPLLAVLTVYLRVCSPNSHLIIDWHNLNYTILNLRFNNVNHPLVRLLRTYERLLARFAWLNITVSDHLKKDLSREFGLRRSTLVTFHDRPGPQFCPLESPEARDKVLDHEIFAGIADIRARRIIVSATSFTPDEDFQILLQALKRYDDNDNEQTPLLALITGKGPLRAQFLAEVDALGLLEKVVVRNKWLSTEDYPRVLAVADLAVSLHTSLSGIDLPMKIVDFFGVGVPVVTLSFPAISELVKDGVNGLVVPGVRAAYEELYECILQIFGSAKLLQTLKSGAMKESERRWDDNWNAVLRPIFVEPEKTEESE</sequence>
<keyword evidence="7 13" id="KW-0812">Transmembrane</keyword>
<dbReference type="UniPathway" id="UPA00378"/>
<accession>A0A4P9ZGM1</accession>